<accession>A0ABQ6HEV4</accession>
<dbReference type="InterPro" id="IPR032783">
    <property type="entry name" value="AraC_lig"/>
</dbReference>
<dbReference type="InterPro" id="IPR009057">
    <property type="entry name" value="Homeodomain-like_sf"/>
</dbReference>
<evidence type="ECO:0000256" key="2">
    <source>
        <dbReference type="ARBA" id="ARBA00023125"/>
    </source>
</evidence>
<dbReference type="Gene3D" id="1.10.10.60">
    <property type="entry name" value="Homeodomain-like"/>
    <property type="match status" value="2"/>
</dbReference>
<dbReference type="Pfam" id="PF12852">
    <property type="entry name" value="Cupin_6"/>
    <property type="match status" value="1"/>
</dbReference>
<feature type="domain" description="HTH araC/xylS-type" evidence="4">
    <location>
        <begin position="210"/>
        <end position="308"/>
    </location>
</feature>
<evidence type="ECO:0000256" key="3">
    <source>
        <dbReference type="ARBA" id="ARBA00023163"/>
    </source>
</evidence>
<evidence type="ECO:0000259" key="4">
    <source>
        <dbReference type="PROSITE" id="PS01124"/>
    </source>
</evidence>
<evidence type="ECO:0000313" key="5">
    <source>
        <dbReference type="EMBL" id="GLX86637.1"/>
    </source>
</evidence>
<dbReference type="PANTHER" id="PTHR46796:SF7">
    <property type="entry name" value="ARAC FAMILY TRANSCRIPTIONAL REGULATOR"/>
    <property type="match status" value="1"/>
</dbReference>
<evidence type="ECO:0000313" key="6">
    <source>
        <dbReference type="Proteomes" id="UP001157134"/>
    </source>
</evidence>
<proteinExistence type="predicted"/>
<keyword evidence="6" id="KW-1185">Reference proteome</keyword>
<protein>
    <submittedName>
        <fullName evidence="5">AraC family transcriptional regulator</fullName>
    </submittedName>
</protein>
<sequence length="313" mass="34625">MLCVTKIMSESPNIYLNDPDPLSVLLQKLSLSAEVYVNGDFCGTWAVDTSGSRRTPFHLIGKGQAWLHINEQTIKLEEKDLVIFPNDHHHIISNSSQKPDKHLINAPMSNDGNTTNMVCGFFEFKSVLINPLLNMMPDVIHVKSNANLGNNKALLLVELIIAELEKSLPGCYTVVDQLAYLLFIEILRAQVIEKTINDGLLAALFDSRIGKAINAIHQSPEQDWSLGTLAEVATMSRSNFAEKFSKLIGLSPMKYLTQWRMIIARKLLVETEKSVAEISELSGYESEAAFRKAFKQNQGEAPGAVRGASLAIG</sequence>
<dbReference type="InterPro" id="IPR018062">
    <property type="entry name" value="HTH_AraC-typ_CS"/>
</dbReference>
<dbReference type="PANTHER" id="PTHR46796">
    <property type="entry name" value="HTH-TYPE TRANSCRIPTIONAL ACTIVATOR RHAS-RELATED"/>
    <property type="match status" value="1"/>
</dbReference>
<name>A0ABQ6HEV4_9GAMM</name>
<dbReference type="InterPro" id="IPR050204">
    <property type="entry name" value="AraC_XylS_family_regulators"/>
</dbReference>
<dbReference type="SUPFAM" id="SSF46689">
    <property type="entry name" value="Homeodomain-like"/>
    <property type="match status" value="2"/>
</dbReference>
<dbReference type="PROSITE" id="PS00041">
    <property type="entry name" value="HTH_ARAC_FAMILY_1"/>
    <property type="match status" value="1"/>
</dbReference>
<dbReference type="SMART" id="SM00342">
    <property type="entry name" value="HTH_ARAC"/>
    <property type="match status" value="1"/>
</dbReference>
<dbReference type="SUPFAM" id="SSF51182">
    <property type="entry name" value="RmlC-like cupins"/>
    <property type="match status" value="1"/>
</dbReference>
<keyword evidence="2" id="KW-0238">DNA-binding</keyword>
<dbReference type="EMBL" id="BSSV01000007">
    <property type="protein sequence ID" value="GLX86637.1"/>
    <property type="molecule type" value="Genomic_DNA"/>
</dbReference>
<evidence type="ECO:0000256" key="1">
    <source>
        <dbReference type="ARBA" id="ARBA00023015"/>
    </source>
</evidence>
<gene>
    <name evidence="5" type="ORF">tloyanaT_28900</name>
</gene>
<dbReference type="InterPro" id="IPR011051">
    <property type="entry name" value="RmlC_Cupin_sf"/>
</dbReference>
<dbReference type="Pfam" id="PF12833">
    <property type="entry name" value="HTH_18"/>
    <property type="match status" value="1"/>
</dbReference>
<dbReference type="PROSITE" id="PS01124">
    <property type="entry name" value="HTH_ARAC_FAMILY_2"/>
    <property type="match status" value="1"/>
</dbReference>
<keyword evidence="3" id="KW-0804">Transcription</keyword>
<dbReference type="Proteomes" id="UP001157134">
    <property type="component" value="Unassembled WGS sequence"/>
</dbReference>
<reference evidence="5 6" key="1">
    <citation type="submission" date="2023-03" db="EMBL/GenBank/DDBJ databases">
        <title>Thalassotalea loyana LMG 22536T draft genome sequence.</title>
        <authorList>
            <person name="Sawabe T."/>
        </authorList>
    </citation>
    <scope>NUCLEOTIDE SEQUENCE [LARGE SCALE GENOMIC DNA]</scope>
    <source>
        <strain evidence="5 6">LMG 22536</strain>
    </source>
</reference>
<comment type="caution">
    <text evidence="5">The sequence shown here is derived from an EMBL/GenBank/DDBJ whole genome shotgun (WGS) entry which is preliminary data.</text>
</comment>
<keyword evidence="1" id="KW-0805">Transcription regulation</keyword>
<organism evidence="5 6">
    <name type="scientific">Thalassotalea loyana</name>
    <dbReference type="NCBI Taxonomy" id="280483"/>
    <lineage>
        <taxon>Bacteria</taxon>
        <taxon>Pseudomonadati</taxon>
        <taxon>Pseudomonadota</taxon>
        <taxon>Gammaproteobacteria</taxon>
        <taxon>Alteromonadales</taxon>
        <taxon>Colwelliaceae</taxon>
        <taxon>Thalassotalea</taxon>
    </lineage>
</organism>
<dbReference type="InterPro" id="IPR018060">
    <property type="entry name" value="HTH_AraC"/>
</dbReference>